<name>G4YSW8_PHYSP</name>
<dbReference type="RefSeq" id="XP_009520675.1">
    <property type="nucleotide sequence ID" value="XM_009522380.1"/>
</dbReference>
<dbReference type="Proteomes" id="UP000002640">
    <property type="component" value="Unassembled WGS sequence"/>
</dbReference>
<dbReference type="PANTHER" id="PTHR33714">
    <property type="entry name" value="COUNTING FACTOR-ASSOCIATED PROTEIN A-RELATED"/>
    <property type="match status" value="1"/>
</dbReference>
<evidence type="ECO:0000313" key="3">
    <source>
        <dbReference type="Proteomes" id="UP000002640"/>
    </source>
</evidence>
<dbReference type="GeneID" id="20652224"/>
<accession>G4YSW8</accession>
<feature type="chain" id="PRO_5003471404" evidence="1">
    <location>
        <begin position="25"/>
        <end position="618"/>
    </location>
</feature>
<proteinExistence type="predicted"/>
<gene>
    <name evidence="2" type="ORF">PHYSODRAFT_423139</name>
</gene>
<evidence type="ECO:0000256" key="1">
    <source>
        <dbReference type="SAM" id="SignalP"/>
    </source>
</evidence>
<dbReference type="KEGG" id="psoj:PHYSODRAFT_423139"/>
<dbReference type="PANTHER" id="PTHR33714:SF3">
    <property type="entry name" value="COUNTING FACTOR-ASSOCIATED PROTEIN A-RELATED"/>
    <property type="match status" value="1"/>
</dbReference>
<keyword evidence="1" id="KW-0732">Signal</keyword>
<dbReference type="OMA" id="ATNNACD"/>
<reference evidence="2 3" key="1">
    <citation type="journal article" date="2006" name="Science">
        <title>Phytophthora genome sequences uncover evolutionary origins and mechanisms of pathogenesis.</title>
        <authorList>
            <person name="Tyler B.M."/>
            <person name="Tripathy S."/>
            <person name="Zhang X."/>
            <person name="Dehal P."/>
            <person name="Jiang R.H."/>
            <person name="Aerts A."/>
            <person name="Arredondo F.D."/>
            <person name="Baxter L."/>
            <person name="Bensasson D."/>
            <person name="Beynon J.L."/>
            <person name="Chapman J."/>
            <person name="Damasceno C.M."/>
            <person name="Dorrance A.E."/>
            <person name="Dou D."/>
            <person name="Dickerman A.W."/>
            <person name="Dubchak I.L."/>
            <person name="Garbelotto M."/>
            <person name="Gijzen M."/>
            <person name="Gordon S.G."/>
            <person name="Govers F."/>
            <person name="Grunwald N.J."/>
            <person name="Huang W."/>
            <person name="Ivors K.L."/>
            <person name="Jones R.W."/>
            <person name="Kamoun S."/>
            <person name="Krampis K."/>
            <person name="Lamour K.H."/>
            <person name="Lee M.K."/>
            <person name="McDonald W.H."/>
            <person name="Medina M."/>
            <person name="Meijer H.J."/>
            <person name="Nordberg E.K."/>
            <person name="Maclean D.J."/>
            <person name="Ospina-Giraldo M.D."/>
            <person name="Morris P.F."/>
            <person name="Phuntumart V."/>
            <person name="Putnam N.H."/>
            <person name="Rash S."/>
            <person name="Rose J.K."/>
            <person name="Sakihama Y."/>
            <person name="Salamov A.A."/>
            <person name="Savidor A."/>
            <person name="Scheuring C.F."/>
            <person name="Smith B.M."/>
            <person name="Sobral B.W."/>
            <person name="Terry A."/>
            <person name="Torto-Alalibo T.A."/>
            <person name="Win J."/>
            <person name="Xu Z."/>
            <person name="Zhang H."/>
            <person name="Grigoriev I.V."/>
            <person name="Rokhsar D.S."/>
            <person name="Boore J.L."/>
        </authorList>
    </citation>
    <scope>NUCLEOTIDE SEQUENCE [LARGE SCALE GENOMIC DNA]</scope>
    <source>
        <strain evidence="2 3">P6497</strain>
    </source>
</reference>
<dbReference type="EMBL" id="JH159152">
    <property type="protein sequence ID" value="EGZ25387.1"/>
    <property type="molecule type" value="Genomic_DNA"/>
</dbReference>
<organism evidence="2 3">
    <name type="scientific">Phytophthora sojae (strain P6497)</name>
    <name type="common">Soybean stem and root rot agent</name>
    <name type="synonym">Phytophthora megasperma f. sp. glycines</name>
    <dbReference type="NCBI Taxonomy" id="1094619"/>
    <lineage>
        <taxon>Eukaryota</taxon>
        <taxon>Sar</taxon>
        <taxon>Stramenopiles</taxon>
        <taxon>Oomycota</taxon>
        <taxon>Peronosporomycetes</taxon>
        <taxon>Peronosporales</taxon>
        <taxon>Peronosporaceae</taxon>
        <taxon>Phytophthora</taxon>
    </lineage>
</organism>
<dbReference type="InParanoid" id="G4YSW8"/>
<protein>
    <submittedName>
        <fullName evidence="2">Uncharacterized protein</fullName>
    </submittedName>
</protein>
<feature type="signal peptide" evidence="1">
    <location>
        <begin position="1"/>
        <end position="24"/>
    </location>
</feature>
<sequence length="618" mass="61913">MKPFRLRSLSVAAFFLAAANIVHGSVNLQATVLYTASNDCTASTGTPVLVTATPDSGGACAQSTTCTETPASSSLYPATTCPTTDGTATGGFIGTDVRALFGSSPYVVVEEFTTGKNCATDGDITKITVYLADGKCHKTGASSSYRATRKADGSATVTPYTDATCTAAGTVLTVTAAQATNNACDTSVNGIADTKVYGAGATPLSAPYTGTLCSSTLAYKTDMAAAFGSNPYVIVEKYNIGKSCAAAELSGITTYLADGKCHKTGASSSYRATRKADGSATVTPYTDATCTAAGTVLTVTAAQATNNACDGTANGIVDTKVYGAGSTPLSAPYAGTSCSSTLAYKTDMAAAFGSNPFVIVEKYNVGKSCAAAELSGITTYLADGKCHKTGASSSYRATRKADGSATVTPYTDATCTAAGTVLTVTAAQATNNACDGTANGIADRKVYGAGATPLYLTSTVNYDSDANSCKSGLPSYVTMAVVNVDACAATAVCTGSSAPYAGTSCSSTLAYKTDMAAAFGSNPYVIVEKYNVGKSCAASELSGITTYLADGKCHKTGASSSYRATRKADGSATVTPYTDATCTTAGTVLTVTAAQATNNACDGTANGIADTKVYGAGS</sequence>
<keyword evidence="3" id="KW-1185">Reference proteome</keyword>
<feature type="non-terminal residue" evidence="2">
    <location>
        <position position="618"/>
    </location>
</feature>
<dbReference type="AlphaFoldDB" id="G4YSW8"/>
<evidence type="ECO:0000313" key="2">
    <source>
        <dbReference type="EMBL" id="EGZ25387.1"/>
    </source>
</evidence>